<sequence length="74" mass="7877">MAVNLWRRWKDLQSADPILVADVVALDSGRVLVEFPGGSTTWILGTRTIGGRVFVQGGKVQGDAPSLALVVDTV</sequence>
<protein>
    <submittedName>
        <fullName evidence="1">Uncharacterized protein</fullName>
    </submittedName>
</protein>
<gene>
    <name evidence="1" type="ORF">BN874_340035</name>
</gene>
<dbReference type="OrthoDB" id="5432741at2"/>
<name>A0A7U7GD11_9GAMM</name>
<organism evidence="1 2">
    <name type="scientific">Candidatus Contendobacter odensis Run_B_J11</name>
    <dbReference type="NCBI Taxonomy" id="1400861"/>
    <lineage>
        <taxon>Bacteria</taxon>
        <taxon>Pseudomonadati</taxon>
        <taxon>Pseudomonadota</taxon>
        <taxon>Gammaproteobacteria</taxon>
        <taxon>Candidatus Competibacteraceae</taxon>
        <taxon>Candidatus Contendibacter</taxon>
    </lineage>
</organism>
<dbReference type="Proteomes" id="UP000019184">
    <property type="component" value="Unassembled WGS sequence"/>
</dbReference>
<reference evidence="1 2" key="1">
    <citation type="journal article" date="2014" name="ISME J.">
        <title>Candidatus Competibacter-lineage genomes retrieved from metagenomes reveal functional metabolic diversity.</title>
        <authorList>
            <person name="McIlroy S.J."/>
            <person name="Albertsen M."/>
            <person name="Andresen E.K."/>
            <person name="Saunders A.M."/>
            <person name="Kristiansen R."/>
            <person name="Stokholm-Bjerregaard M."/>
            <person name="Nielsen K.L."/>
            <person name="Nielsen P.H."/>
        </authorList>
    </citation>
    <scope>NUCLEOTIDE SEQUENCE [LARGE SCALE GENOMIC DNA]</scope>
    <source>
        <strain evidence="1 2">Run_B_J11</strain>
    </source>
</reference>
<dbReference type="EMBL" id="CBTK010000248">
    <property type="protein sequence ID" value="CDH46075.1"/>
    <property type="molecule type" value="Genomic_DNA"/>
</dbReference>
<dbReference type="AlphaFoldDB" id="A0A7U7GD11"/>
<dbReference type="RefSeq" id="WP_034434505.1">
    <property type="nucleotide sequence ID" value="NZ_CBTK010000248.1"/>
</dbReference>
<accession>A0A7U7GD11</accession>
<evidence type="ECO:0000313" key="2">
    <source>
        <dbReference type="Proteomes" id="UP000019184"/>
    </source>
</evidence>
<evidence type="ECO:0000313" key="1">
    <source>
        <dbReference type="EMBL" id="CDH46075.1"/>
    </source>
</evidence>
<proteinExistence type="predicted"/>
<keyword evidence="2" id="KW-1185">Reference proteome</keyword>
<comment type="caution">
    <text evidence="1">The sequence shown here is derived from an EMBL/GenBank/DDBJ whole genome shotgun (WGS) entry which is preliminary data.</text>
</comment>